<gene>
    <name evidence="1" type="ordered locus">Arcpr_0220</name>
</gene>
<accession>D2RG66</accession>
<name>D2RG66_ARCPA</name>
<keyword evidence="2" id="KW-1185">Reference proteome</keyword>
<proteinExistence type="predicted"/>
<protein>
    <submittedName>
        <fullName evidence="1">Uncharacterized protein</fullName>
    </submittedName>
</protein>
<dbReference type="KEGG" id="apo:Arcpr_0220"/>
<dbReference type="HOGENOM" id="CLU_206257_0_0_2"/>
<dbReference type="GeneID" id="8738870"/>
<dbReference type="Proteomes" id="UP000001901">
    <property type="component" value="Chromosome"/>
</dbReference>
<organism evidence="1 2">
    <name type="scientific">Archaeoglobus profundus (strain DSM 5631 / JCM 9629 / NBRC 100127 / Av18)</name>
    <dbReference type="NCBI Taxonomy" id="572546"/>
    <lineage>
        <taxon>Archaea</taxon>
        <taxon>Methanobacteriati</taxon>
        <taxon>Methanobacteriota</taxon>
        <taxon>Archaeoglobi</taxon>
        <taxon>Archaeoglobales</taxon>
        <taxon>Archaeoglobaceae</taxon>
        <taxon>Archaeoglobus</taxon>
    </lineage>
</organism>
<dbReference type="EMBL" id="CP001857">
    <property type="protein sequence ID" value="ADB57291.1"/>
    <property type="molecule type" value="Genomic_DNA"/>
</dbReference>
<reference evidence="1 2" key="1">
    <citation type="journal article" date="2010" name="Stand. Genomic Sci.">
        <title>Complete genome sequence of Archaeoglobus profundus type strain (AV18).</title>
        <authorList>
            <person name="von Jan M."/>
            <person name="Lapidus A."/>
            <person name="Del Rio T.G."/>
            <person name="Copeland A."/>
            <person name="Tice H."/>
            <person name="Cheng J.F."/>
            <person name="Lucas S."/>
            <person name="Chen F."/>
            <person name="Nolan M."/>
            <person name="Goodwin L."/>
            <person name="Han C."/>
            <person name="Pitluck S."/>
            <person name="Liolios K."/>
            <person name="Ivanova N."/>
            <person name="Mavromatis K."/>
            <person name="Ovchinnikova G."/>
            <person name="Chertkov O."/>
            <person name="Pati A."/>
            <person name="Chen A."/>
            <person name="Palaniappan K."/>
            <person name="Land M."/>
            <person name="Hauser L."/>
            <person name="Chang Y.J."/>
            <person name="Jeffries C.D."/>
            <person name="Saunders E."/>
            <person name="Brettin T."/>
            <person name="Detter J.C."/>
            <person name="Chain P."/>
            <person name="Eichinger K."/>
            <person name="Huber H."/>
            <person name="Spring S."/>
            <person name="Rohde M."/>
            <person name="Goker M."/>
            <person name="Wirth R."/>
            <person name="Woyke T."/>
            <person name="Bristow J."/>
            <person name="Eisen J.A."/>
            <person name="Markowitz V."/>
            <person name="Hugenholtz P."/>
            <person name="Kyrpides N.C."/>
            <person name="Klenk H.P."/>
        </authorList>
    </citation>
    <scope>NUCLEOTIDE SEQUENCE [LARGE SCALE GENOMIC DNA]</scope>
    <source>
        <strain evidence="2">DSM 5631 / JCM 9629 / NBRC 100127 / Av18</strain>
    </source>
</reference>
<sequence>MIKQEILKDLIEIKEKLDSIIETLEIISDEELMESIKRAREQPPKRDFEDFLREIGIDSLSMSD</sequence>
<dbReference type="eggNOG" id="arCOG13265">
    <property type="taxonomic scope" value="Archaea"/>
</dbReference>
<dbReference type="AlphaFoldDB" id="D2RG66"/>
<dbReference type="RefSeq" id="WP_012939627.1">
    <property type="nucleotide sequence ID" value="NC_013741.1"/>
</dbReference>
<evidence type="ECO:0000313" key="1">
    <source>
        <dbReference type="EMBL" id="ADB57291.1"/>
    </source>
</evidence>
<evidence type="ECO:0000313" key="2">
    <source>
        <dbReference type="Proteomes" id="UP000001901"/>
    </source>
</evidence>
<dbReference type="PaxDb" id="572546-Arcpr_0220"/>